<evidence type="ECO:0000313" key="3">
    <source>
        <dbReference type="Proteomes" id="UP001501666"/>
    </source>
</evidence>
<reference evidence="3" key="1">
    <citation type="journal article" date="2019" name="Int. J. Syst. Evol. Microbiol.">
        <title>The Global Catalogue of Microorganisms (GCM) 10K type strain sequencing project: providing services to taxonomists for standard genome sequencing and annotation.</title>
        <authorList>
            <consortium name="The Broad Institute Genomics Platform"/>
            <consortium name="The Broad Institute Genome Sequencing Center for Infectious Disease"/>
            <person name="Wu L."/>
            <person name="Ma J."/>
        </authorList>
    </citation>
    <scope>NUCLEOTIDE SEQUENCE [LARGE SCALE GENOMIC DNA]</scope>
    <source>
        <strain evidence="3">JCM 6835</strain>
    </source>
</reference>
<protein>
    <submittedName>
        <fullName evidence="2">Uncharacterized protein</fullName>
    </submittedName>
</protein>
<organism evidence="2 3">
    <name type="scientific">Nonomuraea recticatena</name>
    <dbReference type="NCBI Taxonomy" id="46178"/>
    <lineage>
        <taxon>Bacteria</taxon>
        <taxon>Bacillati</taxon>
        <taxon>Actinomycetota</taxon>
        <taxon>Actinomycetes</taxon>
        <taxon>Streptosporangiales</taxon>
        <taxon>Streptosporangiaceae</taxon>
        <taxon>Nonomuraea</taxon>
    </lineage>
</organism>
<keyword evidence="1" id="KW-0472">Membrane</keyword>
<name>A0ABP6F8D1_9ACTN</name>
<feature type="transmembrane region" description="Helical" evidence="1">
    <location>
        <begin position="7"/>
        <end position="28"/>
    </location>
</feature>
<gene>
    <name evidence="2" type="ORF">GCM10010412_071060</name>
</gene>
<dbReference type="Proteomes" id="UP001501666">
    <property type="component" value="Unassembled WGS sequence"/>
</dbReference>
<feature type="transmembrane region" description="Helical" evidence="1">
    <location>
        <begin position="34"/>
        <end position="52"/>
    </location>
</feature>
<feature type="transmembrane region" description="Helical" evidence="1">
    <location>
        <begin position="59"/>
        <end position="80"/>
    </location>
</feature>
<keyword evidence="1" id="KW-0812">Transmembrane</keyword>
<accession>A0ABP6F8D1</accession>
<dbReference type="EMBL" id="BAAATE010000024">
    <property type="protein sequence ID" value="GAA2684592.1"/>
    <property type="molecule type" value="Genomic_DNA"/>
</dbReference>
<keyword evidence="3" id="KW-1185">Reference proteome</keyword>
<sequence>MALIGWLVLAAMYFLFIPIFHSIWLFVWPLIGVGWLWAALWSWVAVMSYLSIRRYGRALAGLVIAVTFGAALWTTDWPVFHVRSVLWLEHEAFAELAADYEKGKPLTVPAWMRYLAVDGKIQAQEDGLYFPVFVDLWRAETGRGFAYVPVARGREPVLQTAEGDLGSPTRHLGGGWWWVD</sequence>
<evidence type="ECO:0000313" key="2">
    <source>
        <dbReference type="EMBL" id="GAA2684592.1"/>
    </source>
</evidence>
<keyword evidence="1" id="KW-1133">Transmembrane helix</keyword>
<evidence type="ECO:0000256" key="1">
    <source>
        <dbReference type="SAM" id="Phobius"/>
    </source>
</evidence>
<comment type="caution">
    <text evidence="2">The sequence shown here is derived from an EMBL/GenBank/DDBJ whole genome shotgun (WGS) entry which is preliminary data.</text>
</comment>
<proteinExistence type="predicted"/>